<organism evidence="1 2">
    <name type="scientific">Caerostris extrusa</name>
    <name type="common">Bark spider</name>
    <name type="synonym">Caerostris bankana</name>
    <dbReference type="NCBI Taxonomy" id="172846"/>
    <lineage>
        <taxon>Eukaryota</taxon>
        <taxon>Metazoa</taxon>
        <taxon>Ecdysozoa</taxon>
        <taxon>Arthropoda</taxon>
        <taxon>Chelicerata</taxon>
        <taxon>Arachnida</taxon>
        <taxon>Araneae</taxon>
        <taxon>Araneomorphae</taxon>
        <taxon>Entelegynae</taxon>
        <taxon>Araneoidea</taxon>
        <taxon>Araneidae</taxon>
        <taxon>Caerostris</taxon>
    </lineage>
</organism>
<proteinExistence type="predicted"/>
<evidence type="ECO:0000313" key="2">
    <source>
        <dbReference type="Proteomes" id="UP001054945"/>
    </source>
</evidence>
<dbReference type="Proteomes" id="UP001054945">
    <property type="component" value="Unassembled WGS sequence"/>
</dbReference>
<keyword evidence="2" id="KW-1185">Reference proteome</keyword>
<dbReference type="AlphaFoldDB" id="A0AAV4RFZ3"/>
<comment type="caution">
    <text evidence="1">The sequence shown here is derived from an EMBL/GenBank/DDBJ whole genome shotgun (WGS) entry which is preliminary data.</text>
</comment>
<protein>
    <submittedName>
        <fullName evidence="1">Uncharacterized protein</fullName>
    </submittedName>
</protein>
<evidence type="ECO:0000313" key="1">
    <source>
        <dbReference type="EMBL" id="GIY20242.1"/>
    </source>
</evidence>
<gene>
    <name evidence="1" type="ORF">CEXT_386741</name>
</gene>
<reference evidence="1 2" key="1">
    <citation type="submission" date="2021-06" db="EMBL/GenBank/DDBJ databases">
        <title>Caerostris extrusa draft genome.</title>
        <authorList>
            <person name="Kono N."/>
            <person name="Arakawa K."/>
        </authorList>
    </citation>
    <scope>NUCLEOTIDE SEQUENCE [LARGE SCALE GENOMIC DNA]</scope>
</reference>
<dbReference type="EMBL" id="BPLR01007857">
    <property type="protein sequence ID" value="GIY20242.1"/>
    <property type="molecule type" value="Genomic_DNA"/>
</dbReference>
<name>A0AAV4RFZ3_CAEEX</name>
<sequence>MSGKTDMACFGNVTDQDLDLVPKSWCHSNYAGALSGPQHTPIKEMTSQMTVLEKSIIQETVVNGEPLRFKERRNYH</sequence>
<accession>A0AAV4RFZ3</accession>